<accession>A0A0E2HEL1</accession>
<comment type="caution">
    <text evidence="5">The sequence shown here is derived from an EMBL/GenBank/DDBJ whole genome shotgun (WGS) entry which is preliminary data.</text>
</comment>
<reference evidence="5 6" key="1">
    <citation type="submission" date="2013-01" db="EMBL/GenBank/DDBJ databases">
        <title>The Genome Sequence of Clostridium clostridioforme 90A8.</title>
        <authorList>
            <consortium name="The Broad Institute Genome Sequencing Platform"/>
            <person name="Earl A."/>
            <person name="Ward D."/>
            <person name="Feldgarden M."/>
            <person name="Gevers D."/>
            <person name="Courvalin P."/>
            <person name="Lambert T."/>
            <person name="Walker B."/>
            <person name="Young S.K."/>
            <person name="Zeng Q."/>
            <person name="Gargeya S."/>
            <person name="Fitzgerald M."/>
            <person name="Haas B."/>
            <person name="Abouelleil A."/>
            <person name="Alvarado L."/>
            <person name="Arachchi H.M."/>
            <person name="Berlin A.M."/>
            <person name="Chapman S.B."/>
            <person name="Dewar J."/>
            <person name="Goldberg J."/>
            <person name="Griggs A."/>
            <person name="Gujja S."/>
            <person name="Hansen M."/>
            <person name="Howarth C."/>
            <person name="Imamovic A."/>
            <person name="Larimer J."/>
            <person name="McCowan C."/>
            <person name="Murphy C."/>
            <person name="Neiman D."/>
            <person name="Pearson M."/>
            <person name="Priest M."/>
            <person name="Roberts A."/>
            <person name="Saif S."/>
            <person name="Shea T."/>
            <person name="Sisk P."/>
            <person name="Sykes S."/>
            <person name="Wortman J."/>
            <person name="Nusbaum C."/>
            <person name="Birren B."/>
        </authorList>
    </citation>
    <scope>NUCLEOTIDE SEQUENCE [LARGE SCALE GENOMIC DNA]</scope>
    <source>
        <strain evidence="5 6">90A8</strain>
    </source>
</reference>
<dbReference type="Pfam" id="PF02357">
    <property type="entry name" value="NusG"/>
    <property type="match status" value="1"/>
</dbReference>
<dbReference type="InterPro" id="IPR006645">
    <property type="entry name" value="NGN-like_dom"/>
</dbReference>
<proteinExistence type="predicted"/>
<dbReference type="EMBL" id="AGYR01000007">
    <property type="protein sequence ID" value="ENZ18740.1"/>
    <property type="molecule type" value="Genomic_DNA"/>
</dbReference>
<dbReference type="PANTHER" id="PTHR30265:SF4">
    <property type="entry name" value="KOW MOTIF FAMILY PROTEIN, EXPRESSED"/>
    <property type="match status" value="1"/>
</dbReference>
<dbReference type="SUPFAM" id="SSF82679">
    <property type="entry name" value="N-utilization substance G protein NusG, N-terminal domain"/>
    <property type="match status" value="1"/>
</dbReference>
<evidence type="ECO:0000256" key="1">
    <source>
        <dbReference type="ARBA" id="ARBA00022814"/>
    </source>
</evidence>
<keyword evidence="1" id="KW-0889">Transcription antitermination</keyword>
<dbReference type="Gene3D" id="3.30.70.940">
    <property type="entry name" value="NusG, N-terminal domain"/>
    <property type="match status" value="1"/>
</dbReference>
<dbReference type="NCBIfam" id="NF033641">
    <property type="entry name" value="antiterm_LoaP"/>
    <property type="match status" value="1"/>
</dbReference>
<dbReference type="InterPro" id="IPR047663">
    <property type="entry name" value="Transcription_antiterm_LoaP"/>
</dbReference>
<evidence type="ECO:0000256" key="2">
    <source>
        <dbReference type="ARBA" id="ARBA00023015"/>
    </source>
</evidence>
<dbReference type="Gene3D" id="2.30.30.30">
    <property type="match status" value="1"/>
</dbReference>
<dbReference type="SUPFAM" id="SSF50104">
    <property type="entry name" value="Translation proteins SH3-like domain"/>
    <property type="match status" value="1"/>
</dbReference>
<dbReference type="RefSeq" id="WP_002584035.1">
    <property type="nucleotide sequence ID" value="NZ_KB850998.1"/>
</dbReference>
<dbReference type="Proteomes" id="UP000013085">
    <property type="component" value="Unassembled WGS sequence"/>
</dbReference>
<dbReference type="InterPro" id="IPR036735">
    <property type="entry name" value="NGN_dom_sf"/>
</dbReference>
<protein>
    <recommendedName>
        <fullName evidence="4">NusG-like N-terminal domain-containing protein</fullName>
    </recommendedName>
</protein>
<dbReference type="CDD" id="cd09889">
    <property type="entry name" value="NGN_Bact_2"/>
    <property type="match status" value="1"/>
</dbReference>
<dbReference type="CDD" id="cd06091">
    <property type="entry name" value="KOW_NusG"/>
    <property type="match status" value="1"/>
</dbReference>
<dbReference type="PATRIC" id="fig|999408.3.peg.1130"/>
<evidence type="ECO:0000259" key="4">
    <source>
        <dbReference type="Pfam" id="PF02357"/>
    </source>
</evidence>
<dbReference type="AlphaFoldDB" id="A0A0E2HEL1"/>
<name>A0A0E2HEL1_9FIRM</name>
<dbReference type="HOGENOM" id="CLU_067287_2_0_9"/>
<evidence type="ECO:0000256" key="3">
    <source>
        <dbReference type="ARBA" id="ARBA00023163"/>
    </source>
</evidence>
<dbReference type="InterPro" id="IPR043425">
    <property type="entry name" value="NusG-like"/>
</dbReference>
<dbReference type="InterPro" id="IPR008991">
    <property type="entry name" value="Translation_prot_SH3-like_sf"/>
</dbReference>
<dbReference type="PANTHER" id="PTHR30265">
    <property type="entry name" value="RHO-INTERACTING TRANSCRIPTION TERMINATION FACTOR NUSG"/>
    <property type="match status" value="1"/>
</dbReference>
<feature type="domain" description="NusG-like N-terminal" evidence="4">
    <location>
        <begin position="3"/>
        <end position="100"/>
    </location>
</feature>
<keyword evidence="3" id="KW-0804">Transcription</keyword>
<keyword evidence="2" id="KW-0805">Transcription regulation</keyword>
<evidence type="ECO:0000313" key="5">
    <source>
        <dbReference type="EMBL" id="ENZ18740.1"/>
    </source>
</evidence>
<organism evidence="5 6">
    <name type="scientific">[Clostridium] clostridioforme 90A8</name>
    <dbReference type="NCBI Taxonomy" id="999408"/>
    <lineage>
        <taxon>Bacteria</taxon>
        <taxon>Bacillati</taxon>
        <taxon>Bacillota</taxon>
        <taxon>Clostridia</taxon>
        <taxon>Lachnospirales</taxon>
        <taxon>Lachnospiraceae</taxon>
        <taxon>Enterocloster</taxon>
    </lineage>
</organism>
<dbReference type="GO" id="GO:0031564">
    <property type="term" value="P:transcription antitermination"/>
    <property type="evidence" value="ECO:0007669"/>
    <property type="project" value="UniProtKB-KW"/>
</dbReference>
<dbReference type="GO" id="GO:0006354">
    <property type="term" value="P:DNA-templated transcription elongation"/>
    <property type="evidence" value="ECO:0007669"/>
    <property type="project" value="InterPro"/>
</dbReference>
<dbReference type="GeneID" id="57964567"/>
<sequence length="184" mass="21581">MESWYAVQVRTGREEAVLQLSKKIINESVLKECFIPYYERMKRYQGEWHKELHILFPGYVFLITEQIESLFWELKRIPEFTKILGDGVESIALQEEEKKMLMEIGGQKHLFEMSQGYIVGDMVIITSGPMKKMKGTIIFIDRHKRVAIIQLDMFGRKIEINMGLEIIKKTISPINLYIDETSCN</sequence>
<dbReference type="InterPro" id="IPR014722">
    <property type="entry name" value="Rib_uL2_dom2"/>
</dbReference>
<evidence type="ECO:0000313" key="6">
    <source>
        <dbReference type="Proteomes" id="UP000013085"/>
    </source>
</evidence>
<gene>
    <name evidence="5" type="ORF">HMPREF1090_01057</name>
</gene>